<dbReference type="InterPro" id="IPR001569">
    <property type="entry name" value="Ribosomal_eL37"/>
</dbReference>
<accession>A0A4U0TUX3</accession>
<name>A0A4U0TUX3_9PEZI</name>
<organism evidence="10 11">
    <name type="scientific">Salinomyces thailandicus</name>
    <dbReference type="NCBI Taxonomy" id="706561"/>
    <lineage>
        <taxon>Eukaryota</taxon>
        <taxon>Fungi</taxon>
        <taxon>Dikarya</taxon>
        <taxon>Ascomycota</taxon>
        <taxon>Pezizomycotina</taxon>
        <taxon>Dothideomycetes</taxon>
        <taxon>Dothideomycetidae</taxon>
        <taxon>Mycosphaerellales</taxon>
        <taxon>Teratosphaeriaceae</taxon>
        <taxon>Salinomyces</taxon>
    </lineage>
</organism>
<sequence length="173" mass="19013">MWDGEVVRAQARQTGSIGNEDPKSAREWASIPLSKNSASGLNIAHTQFRASQFGTSVSLTDSDNTTTTPSTFAKHRQNDEGYLQFRKAPQQDARSVQTLRKTGSRSLHVQKKTCANCGYPSASIRKFNWGEKAKRRKTTGTGRMRTLKGVPRKFKNGFRVGTPKGAKGPANQA</sequence>
<evidence type="ECO:0000313" key="11">
    <source>
        <dbReference type="Proteomes" id="UP000308549"/>
    </source>
</evidence>
<keyword evidence="4" id="KW-0863">Zinc-finger</keyword>
<proteinExistence type="inferred from homology"/>
<dbReference type="EMBL" id="NAJL01000031">
    <property type="protein sequence ID" value="TKA26007.1"/>
    <property type="molecule type" value="Genomic_DNA"/>
</dbReference>
<dbReference type="GO" id="GO:0006412">
    <property type="term" value="P:translation"/>
    <property type="evidence" value="ECO:0007669"/>
    <property type="project" value="InterPro"/>
</dbReference>
<keyword evidence="5" id="KW-0862">Zinc</keyword>
<keyword evidence="8" id="KW-0687">Ribonucleoprotein</keyword>
<evidence type="ECO:0000256" key="8">
    <source>
        <dbReference type="ARBA" id="ARBA00023274"/>
    </source>
</evidence>
<evidence type="ECO:0000256" key="6">
    <source>
        <dbReference type="ARBA" id="ARBA00022884"/>
    </source>
</evidence>
<dbReference type="PANTHER" id="PTHR10768">
    <property type="entry name" value="60S RIBOSOMAL PROTEIN L37"/>
    <property type="match status" value="1"/>
</dbReference>
<evidence type="ECO:0000256" key="4">
    <source>
        <dbReference type="ARBA" id="ARBA00022771"/>
    </source>
</evidence>
<keyword evidence="6" id="KW-0694">RNA-binding</keyword>
<evidence type="ECO:0000256" key="1">
    <source>
        <dbReference type="ARBA" id="ARBA00009805"/>
    </source>
</evidence>
<keyword evidence="7" id="KW-0689">Ribosomal protein</keyword>
<feature type="region of interest" description="Disordered" evidence="9">
    <location>
        <begin position="152"/>
        <end position="173"/>
    </location>
</feature>
<gene>
    <name evidence="10" type="ORF">B0A50_05519</name>
</gene>
<dbReference type="Proteomes" id="UP000308549">
    <property type="component" value="Unassembled WGS sequence"/>
</dbReference>
<evidence type="ECO:0000256" key="5">
    <source>
        <dbReference type="ARBA" id="ARBA00022833"/>
    </source>
</evidence>
<dbReference type="Gene3D" id="2.20.25.30">
    <property type="match status" value="1"/>
</dbReference>
<reference evidence="10 11" key="1">
    <citation type="submission" date="2017-03" db="EMBL/GenBank/DDBJ databases">
        <title>Genomes of endolithic fungi from Antarctica.</title>
        <authorList>
            <person name="Coleine C."/>
            <person name="Masonjones S."/>
            <person name="Stajich J.E."/>
        </authorList>
    </citation>
    <scope>NUCLEOTIDE SEQUENCE [LARGE SCALE GENOMIC DNA]</scope>
    <source>
        <strain evidence="10 11">CCFEE 6315</strain>
    </source>
</reference>
<evidence type="ECO:0000256" key="7">
    <source>
        <dbReference type="ARBA" id="ARBA00022980"/>
    </source>
</evidence>
<evidence type="ECO:0000256" key="3">
    <source>
        <dbReference type="ARBA" id="ARBA00022730"/>
    </source>
</evidence>
<evidence type="ECO:0000256" key="2">
    <source>
        <dbReference type="ARBA" id="ARBA00022723"/>
    </source>
</evidence>
<dbReference type="PANTHER" id="PTHR10768:SF0">
    <property type="entry name" value="RIBOSOMAL PROTEIN L37"/>
    <property type="match status" value="1"/>
</dbReference>
<dbReference type="SUPFAM" id="SSF57829">
    <property type="entry name" value="Zn-binding ribosomal proteins"/>
    <property type="match status" value="1"/>
</dbReference>
<dbReference type="InterPro" id="IPR011331">
    <property type="entry name" value="Ribosomal_eL37/eL43"/>
</dbReference>
<dbReference type="GO" id="GO:0019843">
    <property type="term" value="F:rRNA binding"/>
    <property type="evidence" value="ECO:0007669"/>
    <property type="project" value="UniProtKB-KW"/>
</dbReference>
<evidence type="ECO:0000313" key="10">
    <source>
        <dbReference type="EMBL" id="TKA26007.1"/>
    </source>
</evidence>
<dbReference type="GO" id="GO:0008270">
    <property type="term" value="F:zinc ion binding"/>
    <property type="evidence" value="ECO:0007669"/>
    <property type="project" value="UniProtKB-KW"/>
</dbReference>
<dbReference type="OrthoDB" id="10259236at2759"/>
<evidence type="ECO:0008006" key="12">
    <source>
        <dbReference type="Google" id="ProtNLM"/>
    </source>
</evidence>
<keyword evidence="3" id="KW-0699">rRNA-binding</keyword>
<dbReference type="InterPro" id="IPR011332">
    <property type="entry name" value="Ribosomal_zn-bd"/>
</dbReference>
<protein>
    <recommendedName>
        <fullName evidence="12">Ribosomal protein L37</fullName>
    </recommendedName>
</protein>
<comment type="similarity">
    <text evidence="1">Belongs to the eukaryotic ribosomal protein eL37 family.</text>
</comment>
<dbReference type="GO" id="GO:0003735">
    <property type="term" value="F:structural constituent of ribosome"/>
    <property type="evidence" value="ECO:0007669"/>
    <property type="project" value="InterPro"/>
</dbReference>
<comment type="caution">
    <text evidence="10">The sequence shown here is derived from an EMBL/GenBank/DDBJ whole genome shotgun (WGS) entry which is preliminary data.</text>
</comment>
<evidence type="ECO:0000256" key="9">
    <source>
        <dbReference type="SAM" id="MobiDB-lite"/>
    </source>
</evidence>
<dbReference type="AlphaFoldDB" id="A0A4U0TUX3"/>
<feature type="region of interest" description="Disordered" evidence="9">
    <location>
        <begin position="1"/>
        <end position="25"/>
    </location>
</feature>
<keyword evidence="11" id="KW-1185">Reference proteome</keyword>
<keyword evidence="2" id="KW-0479">Metal-binding</keyword>
<dbReference type="GO" id="GO:0022625">
    <property type="term" value="C:cytosolic large ribosomal subunit"/>
    <property type="evidence" value="ECO:0007669"/>
    <property type="project" value="TreeGrafter"/>
</dbReference>
<dbReference type="Pfam" id="PF01907">
    <property type="entry name" value="Ribosomal_L37e"/>
    <property type="match status" value="1"/>
</dbReference>